<dbReference type="Gene3D" id="3.90.75.20">
    <property type="match status" value="1"/>
</dbReference>
<evidence type="ECO:0008006" key="3">
    <source>
        <dbReference type="Google" id="ProtNLM"/>
    </source>
</evidence>
<dbReference type="SUPFAM" id="SSF54060">
    <property type="entry name" value="His-Me finger endonucleases"/>
    <property type="match status" value="1"/>
</dbReference>
<name>A0A4P8EJV1_9RHOB</name>
<accession>A0A4P8EJV1</accession>
<keyword evidence="2" id="KW-1185">Reference proteome</keyword>
<reference evidence="1 2" key="1">
    <citation type="submission" date="2019-05" db="EMBL/GenBank/DDBJ databases">
        <title>Pseudorhodobacter turbinis sp. nov., isolated from the gut of the Korean turban shell.</title>
        <authorList>
            <person name="Jeong Y.-S."/>
            <person name="Kang W.-R."/>
            <person name="Bae J.-W."/>
        </authorList>
    </citation>
    <scope>NUCLEOTIDE SEQUENCE [LARGE SCALE GENOMIC DNA]</scope>
    <source>
        <strain evidence="1 2">S12M18</strain>
        <plasmid evidence="1 2">unnamed1</plasmid>
    </source>
</reference>
<sequence>MSIYIQNFELDSPIIPVDPYVYEITDNTNGKKLIGSHNGAFGFKYITSTGSINRAVKAEPENFERKILFQHHDLAVIRQIEYELIKSLDAVNDDNYINKRNYIHKDRMNNPKFKACKHCGKKLRTQNIAAHERSCLARKNAEYVKEDTFYGYSYEQISAMFSYDEETGFIYNRKGKHLKAKDGFGYSKISLRRDGKQYFVYGHRLAFFIMNKWIAPDVSIIHVDDDVTNNAYSNLSLSVASTRPKIKPPRKIQDRFDCPHCKKDFAQSAFVRWHGDKCKAKSDV</sequence>
<gene>
    <name evidence="1" type="ORF">EOK75_17300</name>
</gene>
<dbReference type="InterPro" id="IPR044925">
    <property type="entry name" value="His-Me_finger_sf"/>
</dbReference>
<dbReference type="OrthoDB" id="10017864at2"/>
<dbReference type="RefSeq" id="WP_137195264.1">
    <property type="nucleotide sequence ID" value="NZ_CP039965.1"/>
</dbReference>
<protein>
    <recommendedName>
        <fullName evidence="3">HNH nuclease domain-containing protein</fullName>
    </recommendedName>
</protein>
<evidence type="ECO:0000313" key="1">
    <source>
        <dbReference type="EMBL" id="QCO57470.1"/>
    </source>
</evidence>
<dbReference type="EMBL" id="CP039965">
    <property type="protein sequence ID" value="QCO57470.1"/>
    <property type="molecule type" value="Genomic_DNA"/>
</dbReference>
<dbReference type="AlphaFoldDB" id="A0A4P8EJV1"/>
<keyword evidence="1" id="KW-0614">Plasmid</keyword>
<geneLocation type="plasmid" evidence="1 2">
    <name>unnamed1</name>
</geneLocation>
<dbReference type="KEGG" id="pseb:EOK75_17300"/>
<evidence type="ECO:0000313" key="2">
    <source>
        <dbReference type="Proteomes" id="UP000298631"/>
    </source>
</evidence>
<dbReference type="Proteomes" id="UP000298631">
    <property type="component" value="Plasmid unnamed1"/>
</dbReference>
<organism evidence="1 2">
    <name type="scientific">Pseudorhodobacter turbinis</name>
    <dbReference type="NCBI Taxonomy" id="2500533"/>
    <lineage>
        <taxon>Bacteria</taxon>
        <taxon>Pseudomonadati</taxon>
        <taxon>Pseudomonadota</taxon>
        <taxon>Alphaproteobacteria</taxon>
        <taxon>Rhodobacterales</taxon>
        <taxon>Paracoccaceae</taxon>
        <taxon>Pseudorhodobacter</taxon>
    </lineage>
</organism>
<proteinExistence type="predicted"/>